<gene>
    <name evidence="1" type="ORF">NMQ00_01760</name>
</gene>
<dbReference type="InterPro" id="IPR024250">
    <property type="entry name" value="DUF2711"/>
</dbReference>
<sequence>MDEVEDIITLPEGHRYAMFGGGDDYPIKTYYEGVFETVFVVFHPFLVPKNDPTAVDRYVEMDKNEVEQQFRAITWADMRRRLGFDDIKRIDHALRTMIGALKPHAEDQEGANRIIESCDRENVLPPGEGELSNLLENQVLRALLEMGEKWMWSGDEFCTERHLINIRETLTSDTWGVRHRTFFGHQHDWLIVPPWDSHFTLICGSRDWVEQMVKRCELEGFYCQDDTTINWSLFDAKLR</sequence>
<dbReference type="Proteomes" id="UP001060325">
    <property type="component" value="Chromosome"/>
</dbReference>
<dbReference type="RefSeq" id="WP_255177668.1">
    <property type="nucleotide sequence ID" value="NZ_CP101462.1"/>
</dbReference>
<keyword evidence="2" id="KW-1185">Reference proteome</keyword>
<organism evidence="1 2">
    <name type="scientific">Exiguobacterium aurantiacum</name>
    <dbReference type="NCBI Taxonomy" id="33987"/>
    <lineage>
        <taxon>Bacteria</taxon>
        <taxon>Bacillati</taxon>
        <taxon>Bacillota</taxon>
        <taxon>Bacilli</taxon>
        <taxon>Bacillales</taxon>
        <taxon>Bacillales Family XII. Incertae Sedis</taxon>
        <taxon>Exiguobacterium</taxon>
    </lineage>
</organism>
<evidence type="ECO:0000313" key="2">
    <source>
        <dbReference type="Proteomes" id="UP001060325"/>
    </source>
</evidence>
<accession>A0ABY5FNV9</accession>
<name>A0ABY5FNV9_9BACL</name>
<reference evidence="1" key="1">
    <citation type="submission" date="2022-07" db="EMBL/GenBank/DDBJ databases">
        <title>Complete genome of CX2.</title>
        <authorList>
            <person name="Cao G."/>
        </authorList>
    </citation>
    <scope>NUCLEOTIDE SEQUENCE</scope>
    <source>
        <strain evidence="1">CX2</strain>
    </source>
</reference>
<protein>
    <submittedName>
        <fullName evidence="1">DUF2711 family protein</fullName>
    </submittedName>
</protein>
<proteinExistence type="predicted"/>
<evidence type="ECO:0000313" key="1">
    <source>
        <dbReference type="EMBL" id="UTT43251.1"/>
    </source>
</evidence>
<dbReference type="EMBL" id="CP101462">
    <property type="protein sequence ID" value="UTT43251.1"/>
    <property type="molecule type" value="Genomic_DNA"/>
</dbReference>
<dbReference type="Pfam" id="PF10924">
    <property type="entry name" value="DUF2711"/>
    <property type="match status" value="1"/>
</dbReference>